<dbReference type="EMBL" id="DS547113">
    <property type="protein sequence ID" value="EDR05449.1"/>
    <property type="molecule type" value="Genomic_DNA"/>
</dbReference>
<gene>
    <name evidence="2" type="ORF">LACBIDRAFT_303170</name>
</gene>
<proteinExistence type="predicted"/>
<name>B0DJ26_LACBS</name>
<evidence type="ECO:0000313" key="3">
    <source>
        <dbReference type="Proteomes" id="UP000001194"/>
    </source>
</evidence>
<evidence type="ECO:0000256" key="1">
    <source>
        <dbReference type="SAM" id="MobiDB-lite"/>
    </source>
</evidence>
<feature type="compositionally biased region" description="Basic residues" evidence="1">
    <location>
        <begin position="336"/>
        <end position="350"/>
    </location>
</feature>
<feature type="compositionally biased region" description="Polar residues" evidence="1">
    <location>
        <begin position="146"/>
        <end position="156"/>
    </location>
</feature>
<evidence type="ECO:0000313" key="2">
    <source>
        <dbReference type="EMBL" id="EDR05449.1"/>
    </source>
</evidence>
<protein>
    <submittedName>
        <fullName evidence="2">Predicted protein</fullName>
    </submittedName>
</protein>
<feature type="compositionally biased region" description="Low complexity" evidence="1">
    <location>
        <begin position="291"/>
        <end position="305"/>
    </location>
</feature>
<accession>B0DJ26</accession>
<feature type="compositionally biased region" description="Polar residues" evidence="1">
    <location>
        <begin position="85"/>
        <end position="102"/>
    </location>
</feature>
<sequence length="396" mass="43345">MNRAEKAAETRKRNKLEKAIADKKLLESVQAPRKAFADALKTHRIWTQTPAGGAKRAIDSEDDDSEIKSQPIKPPKKKGKVLAESTASSEPQYNIAASQSISKARDKVDRSKQVAKRPPPAARRSNTDSDSSVEEPIPRQEKTQRLKQSSQVAVKSTSERSRGDLQIASEDGEGEGDGDASGENSDPEEDLDDDFDEDLDLGNKSIKELEEMLSKESATILDAPGPEALFDQDDDIVLASDSSKSYHRHSSSASFASSVPLTTSDGVDIHEDSESEALPSFDKEADIVPTSKSSGSRYRRSSNASFSNSVPATDSEGVNMGIDYEDPESEVLSRSKLPKSTKKPGNRKGGAKPLTQREHKFRREKPSVDMGTTAVAYWAVCITYDVENRHFPKDFL</sequence>
<keyword evidence="3" id="KW-1185">Reference proteome</keyword>
<dbReference type="Proteomes" id="UP000001194">
    <property type="component" value="Unassembled WGS sequence"/>
</dbReference>
<reference evidence="2 3" key="1">
    <citation type="journal article" date="2008" name="Nature">
        <title>The genome of Laccaria bicolor provides insights into mycorrhizal symbiosis.</title>
        <authorList>
            <person name="Martin F."/>
            <person name="Aerts A."/>
            <person name="Ahren D."/>
            <person name="Brun A."/>
            <person name="Danchin E.G.J."/>
            <person name="Duchaussoy F."/>
            <person name="Gibon J."/>
            <person name="Kohler A."/>
            <person name="Lindquist E."/>
            <person name="Pereda V."/>
            <person name="Salamov A."/>
            <person name="Shapiro H.J."/>
            <person name="Wuyts J."/>
            <person name="Blaudez D."/>
            <person name="Buee M."/>
            <person name="Brokstein P."/>
            <person name="Canbaeck B."/>
            <person name="Cohen D."/>
            <person name="Courty P.E."/>
            <person name="Coutinho P.M."/>
            <person name="Delaruelle C."/>
            <person name="Detter J.C."/>
            <person name="Deveau A."/>
            <person name="DiFazio S."/>
            <person name="Duplessis S."/>
            <person name="Fraissinet-Tachet L."/>
            <person name="Lucic E."/>
            <person name="Frey-Klett P."/>
            <person name="Fourrey C."/>
            <person name="Feussner I."/>
            <person name="Gay G."/>
            <person name="Grimwood J."/>
            <person name="Hoegger P.J."/>
            <person name="Jain P."/>
            <person name="Kilaru S."/>
            <person name="Labbe J."/>
            <person name="Lin Y.C."/>
            <person name="Legue V."/>
            <person name="Le Tacon F."/>
            <person name="Marmeisse R."/>
            <person name="Melayah D."/>
            <person name="Montanini B."/>
            <person name="Muratet M."/>
            <person name="Nehls U."/>
            <person name="Niculita-Hirzel H."/>
            <person name="Oudot-Le Secq M.P."/>
            <person name="Peter M."/>
            <person name="Quesneville H."/>
            <person name="Rajashekar B."/>
            <person name="Reich M."/>
            <person name="Rouhier N."/>
            <person name="Schmutz J."/>
            <person name="Yin T."/>
            <person name="Chalot M."/>
            <person name="Henrissat B."/>
            <person name="Kuees U."/>
            <person name="Lucas S."/>
            <person name="Van de Peer Y."/>
            <person name="Podila G.K."/>
            <person name="Polle A."/>
            <person name="Pukkila P.J."/>
            <person name="Richardson P.M."/>
            <person name="Rouze P."/>
            <person name="Sanders I.R."/>
            <person name="Stajich J.E."/>
            <person name="Tunlid A."/>
            <person name="Tuskan G."/>
            <person name="Grigoriev I.V."/>
        </authorList>
    </citation>
    <scope>NUCLEOTIDE SEQUENCE [LARGE SCALE GENOMIC DNA]</scope>
    <source>
        <strain evidence="3">S238N-H82 / ATCC MYA-4686</strain>
    </source>
</reference>
<dbReference type="HOGENOM" id="CLU_696519_0_0_1"/>
<feature type="compositionally biased region" description="Acidic residues" evidence="1">
    <location>
        <begin position="170"/>
        <end position="200"/>
    </location>
</feature>
<dbReference type="AlphaFoldDB" id="B0DJ26"/>
<dbReference type="RefSeq" id="XP_001884007.1">
    <property type="nucleotide sequence ID" value="XM_001883972.1"/>
</dbReference>
<dbReference type="GeneID" id="6079551"/>
<feature type="region of interest" description="Disordered" evidence="1">
    <location>
        <begin position="242"/>
        <end position="368"/>
    </location>
</feature>
<dbReference type="KEGG" id="lbc:LACBIDRAFT_303170"/>
<feature type="region of interest" description="Disordered" evidence="1">
    <location>
        <begin position="43"/>
        <end position="207"/>
    </location>
</feature>
<feature type="compositionally biased region" description="Basic and acidic residues" evidence="1">
    <location>
        <begin position="103"/>
        <end position="112"/>
    </location>
</feature>
<dbReference type="InParanoid" id="B0DJ26"/>
<organism evidence="3">
    <name type="scientific">Laccaria bicolor (strain S238N-H82 / ATCC MYA-4686)</name>
    <name type="common">Bicoloured deceiver</name>
    <name type="synonym">Laccaria laccata var. bicolor</name>
    <dbReference type="NCBI Taxonomy" id="486041"/>
    <lineage>
        <taxon>Eukaryota</taxon>
        <taxon>Fungi</taxon>
        <taxon>Dikarya</taxon>
        <taxon>Basidiomycota</taxon>
        <taxon>Agaricomycotina</taxon>
        <taxon>Agaricomycetes</taxon>
        <taxon>Agaricomycetidae</taxon>
        <taxon>Agaricales</taxon>
        <taxon>Agaricineae</taxon>
        <taxon>Hydnangiaceae</taxon>
        <taxon>Laccaria</taxon>
    </lineage>
</organism>